<dbReference type="GO" id="GO:0016740">
    <property type="term" value="F:transferase activity"/>
    <property type="evidence" value="ECO:0007669"/>
    <property type="project" value="UniProtKB-KW"/>
</dbReference>
<keyword evidence="3" id="KW-1185">Reference proteome</keyword>
<dbReference type="RefSeq" id="WP_101498525.1">
    <property type="nucleotide sequence ID" value="NZ_CP025583.1"/>
</dbReference>
<sequence>MSRTATLSGETPGPGWQGILDPGERILWQGQPDSRPHIGLAEIKSATPGLMMSGFALIWMLMAAQASLLFAMFGLLFLGKGVLDVAQRLILPSFTRSRSWYTLTDRRAIVATDLPFQGRRLKSWPIGPASLVEYVASEPPSVLFGPETIDRRERAGFHFIPEADRVMTLLRQIQSGRAATAPEEGFR</sequence>
<keyword evidence="1" id="KW-1133">Transmembrane helix</keyword>
<gene>
    <name evidence="2" type="ORF">CYR75_01505</name>
</gene>
<dbReference type="KEGG" id="paru:CYR75_01505"/>
<keyword evidence="2" id="KW-0808">Transferase</keyword>
<reference evidence="3" key="1">
    <citation type="submission" date="2017-12" db="EMBL/GenBank/DDBJ databases">
        <title>Genomic analysis of Paracoccus sp. CBA4604.</title>
        <authorList>
            <person name="Roh S.W."/>
            <person name="Kim J.Y."/>
            <person name="Kim J.S."/>
        </authorList>
    </citation>
    <scope>NUCLEOTIDE SEQUENCE [LARGE SCALE GENOMIC DNA]</scope>
    <source>
        <strain evidence="3">CBA4604</strain>
    </source>
</reference>
<protein>
    <submittedName>
        <fullName evidence="2">Aspartate carbamoyltransferase catalytic subunit</fullName>
    </submittedName>
</protein>
<dbReference type="OrthoDB" id="199424at2"/>
<organism evidence="2 3">
    <name type="scientific">Paracoccus jeotgali</name>
    <dbReference type="NCBI Taxonomy" id="2065379"/>
    <lineage>
        <taxon>Bacteria</taxon>
        <taxon>Pseudomonadati</taxon>
        <taxon>Pseudomonadota</taxon>
        <taxon>Alphaproteobacteria</taxon>
        <taxon>Rhodobacterales</taxon>
        <taxon>Paracoccaceae</taxon>
        <taxon>Paracoccus</taxon>
    </lineage>
</organism>
<feature type="transmembrane region" description="Helical" evidence="1">
    <location>
        <begin position="56"/>
        <end position="78"/>
    </location>
</feature>
<keyword evidence="1" id="KW-0472">Membrane</keyword>
<evidence type="ECO:0000313" key="3">
    <source>
        <dbReference type="Proteomes" id="UP000234882"/>
    </source>
</evidence>
<evidence type="ECO:0000256" key="1">
    <source>
        <dbReference type="SAM" id="Phobius"/>
    </source>
</evidence>
<dbReference type="Proteomes" id="UP000234882">
    <property type="component" value="Chromosome"/>
</dbReference>
<name>A0A2K9MBX1_9RHOB</name>
<evidence type="ECO:0000313" key="2">
    <source>
        <dbReference type="EMBL" id="AUM73141.1"/>
    </source>
</evidence>
<dbReference type="EMBL" id="CP025583">
    <property type="protein sequence ID" value="AUM73141.1"/>
    <property type="molecule type" value="Genomic_DNA"/>
</dbReference>
<dbReference type="AlphaFoldDB" id="A0A2K9MBX1"/>
<accession>A0A2K9MBX1</accession>
<keyword evidence="1" id="KW-0812">Transmembrane</keyword>
<proteinExistence type="predicted"/>